<keyword evidence="1" id="KW-1133">Transmembrane helix</keyword>
<keyword evidence="3" id="KW-1185">Reference proteome</keyword>
<keyword evidence="1" id="KW-0812">Transmembrane</keyword>
<evidence type="ECO:0000313" key="2">
    <source>
        <dbReference type="EMBL" id="UOQ87241.1"/>
    </source>
</evidence>
<sequence>MQGKPKKYRYWIPFVCAMFVLINVVMKINDMETPQTGVWSPPDPKLILFIKWYGGIMAGISFAFGLYGLYRYKKVMRLKTNKEGEM</sequence>
<dbReference type="RefSeq" id="WP_244747679.1">
    <property type="nucleotide sequence ID" value="NZ_CP095071.1"/>
</dbReference>
<proteinExistence type="predicted"/>
<evidence type="ECO:0000256" key="1">
    <source>
        <dbReference type="SAM" id="Phobius"/>
    </source>
</evidence>
<feature type="transmembrane region" description="Helical" evidence="1">
    <location>
        <begin position="12"/>
        <end position="29"/>
    </location>
</feature>
<keyword evidence="1" id="KW-0472">Membrane</keyword>
<organism evidence="2 3">
    <name type="scientific">Gracilibacillus salinarum</name>
    <dbReference type="NCBI Taxonomy" id="2932255"/>
    <lineage>
        <taxon>Bacteria</taxon>
        <taxon>Bacillati</taxon>
        <taxon>Bacillota</taxon>
        <taxon>Bacilli</taxon>
        <taxon>Bacillales</taxon>
        <taxon>Bacillaceae</taxon>
        <taxon>Gracilibacillus</taxon>
    </lineage>
</organism>
<evidence type="ECO:0000313" key="3">
    <source>
        <dbReference type="Proteomes" id="UP000831537"/>
    </source>
</evidence>
<reference evidence="2 3" key="1">
    <citation type="submission" date="2022-04" db="EMBL/GenBank/DDBJ databases">
        <title>Gracilibacillus sp. isolated from saltern.</title>
        <authorList>
            <person name="Won M."/>
            <person name="Lee C.-M."/>
            <person name="Woen H.-Y."/>
            <person name="Kwon S.-W."/>
        </authorList>
    </citation>
    <scope>NUCLEOTIDE SEQUENCE [LARGE SCALE GENOMIC DNA]</scope>
    <source>
        <strain evidence="2 3">SSPM10-3</strain>
    </source>
</reference>
<dbReference type="EMBL" id="CP095071">
    <property type="protein sequence ID" value="UOQ87241.1"/>
    <property type="molecule type" value="Genomic_DNA"/>
</dbReference>
<feature type="transmembrane region" description="Helical" evidence="1">
    <location>
        <begin position="49"/>
        <end position="70"/>
    </location>
</feature>
<accession>A0ABY4GSR5</accession>
<dbReference type="Proteomes" id="UP000831537">
    <property type="component" value="Chromosome"/>
</dbReference>
<name>A0ABY4GSR5_9BACI</name>
<protein>
    <submittedName>
        <fullName evidence="2">Uncharacterized protein</fullName>
    </submittedName>
</protein>
<gene>
    <name evidence="2" type="ORF">MUN87_10295</name>
</gene>